<evidence type="ECO:0000256" key="8">
    <source>
        <dbReference type="ARBA" id="ARBA00038436"/>
    </source>
</evidence>
<evidence type="ECO:0000313" key="12">
    <source>
        <dbReference type="Proteomes" id="UP000320593"/>
    </source>
</evidence>
<dbReference type="RefSeq" id="WP_145346180.1">
    <property type="nucleotide sequence ID" value="NZ_SMLY01000084.1"/>
</dbReference>
<dbReference type="GO" id="GO:0005886">
    <property type="term" value="C:plasma membrane"/>
    <property type="evidence" value="ECO:0007669"/>
    <property type="project" value="UniProtKB-SubCell"/>
</dbReference>
<dbReference type="EMBL" id="VLLF01000009">
    <property type="protein sequence ID" value="TWI82320.1"/>
    <property type="molecule type" value="Genomic_DNA"/>
</dbReference>
<keyword evidence="3" id="KW-1003">Cell membrane</keyword>
<organism evidence="11 12">
    <name type="scientific">Roseibium hamelinense</name>
    <dbReference type="NCBI Taxonomy" id="150831"/>
    <lineage>
        <taxon>Bacteria</taxon>
        <taxon>Pseudomonadati</taxon>
        <taxon>Pseudomonadota</taxon>
        <taxon>Alphaproteobacteria</taxon>
        <taxon>Hyphomicrobiales</taxon>
        <taxon>Stappiaceae</taxon>
        <taxon>Roseibium</taxon>
    </lineage>
</organism>
<evidence type="ECO:0000256" key="4">
    <source>
        <dbReference type="ARBA" id="ARBA00022519"/>
    </source>
</evidence>
<proteinExistence type="inferred from homology"/>
<dbReference type="Proteomes" id="UP000320593">
    <property type="component" value="Unassembled WGS sequence"/>
</dbReference>
<feature type="transmembrane region" description="Helical" evidence="9">
    <location>
        <begin position="21"/>
        <end position="40"/>
    </location>
</feature>
<feature type="domain" description="Tripartite ATP-independent periplasmic transporters DctQ component" evidence="10">
    <location>
        <begin position="27"/>
        <end position="153"/>
    </location>
</feature>
<accession>A0A562SNQ5</accession>
<comment type="similarity">
    <text evidence="8 9">Belongs to the TRAP transporter small permease family.</text>
</comment>
<dbReference type="AlphaFoldDB" id="A0A562SNQ5"/>
<comment type="caution">
    <text evidence="11">The sequence shown here is derived from an EMBL/GenBank/DDBJ whole genome shotgun (WGS) entry which is preliminary data.</text>
</comment>
<feature type="transmembrane region" description="Helical" evidence="9">
    <location>
        <begin position="52"/>
        <end position="68"/>
    </location>
</feature>
<evidence type="ECO:0000256" key="1">
    <source>
        <dbReference type="ARBA" id="ARBA00004429"/>
    </source>
</evidence>
<evidence type="ECO:0000256" key="6">
    <source>
        <dbReference type="ARBA" id="ARBA00022989"/>
    </source>
</evidence>
<evidence type="ECO:0000256" key="2">
    <source>
        <dbReference type="ARBA" id="ARBA00022448"/>
    </source>
</evidence>
<comment type="subcellular location">
    <subcellularLocation>
        <location evidence="1 9">Cell inner membrane</location>
        <topology evidence="1 9">Multi-pass membrane protein</topology>
    </subcellularLocation>
</comment>
<protein>
    <recommendedName>
        <fullName evidence="9">TRAP transporter small permease protein</fullName>
    </recommendedName>
</protein>
<dbReference type="PANTHER" id="PTHR35011">
    <property type="entry name" value="2,3-DIKETO-L-GULONATE TRAP TRANSPORTER SMALL PERMEASE PROTEIN YIAM"/>
    <property type="match status" value="1"/>
</dbReference>
<evidence type="ECO:0000313" key="11">
    <source>
        <dbReference type="EMBL" id="TWI82320.1"/>
    </source>
</evidence>
<feature type="transmembrane region" description="Helical" evidence="9">
    <location>
        <begin position="89"/>
        <end position="114"/>
    </location>
</feature>
<dbReference type="PANTHER" id="PTHR35011:SF4">
    <property type="entry name" value="SLL1102 PROTEIN"/>
    <property type="match status" value="1"/>
</dbReference>
<evidence type="ECO:0000256" key="3">
    <source>
        <dbReference type="ARBA" id="ARBA00022475"/>
    </source>
</evidence>
<dbReference type="InterPro" id="IPR055348">
    <property type="entry name" value="DctQ"/>
</dbReference>
<name>A0A562SNQ5_9HYPH</name>
<keyword evidence="7 9" id="KW-0472">Membrane</keyword>
<comment type="function">
    <text evidence="9">Part of the tripartite ATP-independent periplasmic (TRAP) transport system.</text>
</comment>
<comment type="subunit">
    <text evidence="9">The complex comprises the extracytoplasmic solute receptor protein and the two transmembrane proteins.</text>
</comment>
<keyword evidence="6 9" id="KW-1133">Transmembrane helix</keyword>
<keyword evidence="4 9" id="KW-0997">Cell inner membrane</keyword>
<gene>
    <name evidence="11" type="ORF">JM93_03670</name>
</gene>
<feature type="transmembrane region" description="Helical" evidence="9">
    <location>
        <begin position="134"/>
        <end position="156"/>
    </location>
</feature>
<dbReference type="InterPro" id="IPR007387">
    <property type="entry name" value="TRAP_DctQ"/>
</dbReference>
<keyword evidence="12" id="KW-1185">Reference proteome</keyword>
<keyword evidence="5 9" id="KW-0812">Transmembrane</keyword>
<dbReference type="Pfam" id="PF04290">
    <property type="entry name" value="DctQ"/>
    <property type="match status" value="1"/>
</dbReference>
<evidence type="ECO:0000256" key="7">
    <source>
        <dbReference type="ARBA" id="ARBA00023136"/>
    </source>
</evidence>
<evidence type="ECO:0000256" key="9">
    <source>
        <dbReference type="RuleBase" id="RU369079"/>
    </source>
</evidence>
<reference evidence="11 12" key="1">
    <citation type="submission" date="2019-07" db="EMBL/GenBank/DDBJ databases">
        <title>Genomic Encyclopedia of Archaeal and Bacterial Type Strains, Phase II (KMG-II): from individual species to whole genera.</title>
        <authorList>
            <person name="Goeker M."/>
        </authorList>
    </citation>
    <scope>NUCLEOTIDE SEQUENCE [LARGE SCALE GENOMIC DNA]</scope>
    <source>
        <strain evidence="11 12">ATCC BAA-252</strain>
    </source>
</reference>
<evidence type="ECO:0000256" key="5">
    <source>
        <dbReference type="ARBA" id="ARBA00022692"/>
    </source>
</evidence>
<evidence type="ECO:0000259" key="10">
    <source>
        <dbReference type="Pfam" id="PF04290"/>
    </source>
</evidence>
<dbReference type="GO" id="GO:0022857">
    <property type="term" value="F:transmembrane transporter activity"/>
    <property type="evidence" value="ECO:0007669"/>
    <property type="project" value="UniProtKB-UniRule"/>
</dbReference>
<dbReference type="OrthoDB" id="4250245at2"/>
<keyword evidence="2 9" id="KW-0813">Transport</keyword>
<sequence length="170" mass="18820">MFGLIRWTSGILQITARVCSFALLLMVFVQLSVVLLRYVFDSGFLWLQESVVYLHVCSALFGIGYTLYKDAHVRVDIFYRRASRPLKVIVNLVGLAVFVLPFCIALWITSWPFVAASWSALEGSNQPSGIQAVFLLKSGLLAASFLTMVGAVALALKQRARIVEPTCVSK</sequence>